<dbReference type="InParanoid" id="A0A163M4S4"/>
<protein>
    <submittedName>
        <fullName evidence="2">Uncharacterized protein</fullName>
    </submittedName>
</protein>
<dbReference type="AlphaFoldDB" id="A0A163M4S4"/>
<name>A0A163M4S4_ABSGL</name>
<accession>A0A163M4S4</accession>
<reference evidence="2" key="1">
    <citation type="submission" date="2016-04" db="EMBL/GenBank/DDBJ databases">
        <authorList>
            <person name="Evans L.H."/>
            <person name="Alamgir A."/>
            <person name="Owens N."/>
            <person name="Weber N.D."/>
            <person name="Virtaneva K."/>
            <person name="Barbian K."/>
            <person name="Babar A."/>
            <person name="Rosenke K."/>
        </authorList>
    </citation>
    <scope>NUCLEOTIDE SEQUENCE [LARGE SCALE GENOMIC DNA]</scope>
    <source>
        <strain evidence="2">CBS 101.48</strain>
    </source>
</reference>
<evidence type="ECO:0000256" key="1">
    <source>
        <dbReference type="SAM" id="MobiDB-lite"/>
    </source>
</evidence>
<organism evidence="2">
    <name type="scientific">Absidia glauca</name>
    <name type="common">Pin mould</name>
    <dbReference type="NCBI Taxonomy" id="4829"/>
    <lineage>
        <taxon>Eukaryota</taxon>
        <taxon>Fungi</taxon>
        <taxon>Fungi incertae sedis</taxon>
        <taxon>Mucoromycota</taxon>
        <taxon>Mucoromycotina</taxon>
        <taxon>Mucoromycetes</taxon>
        <taxon>Mucorales</taxon>
        <taxon>Cunninghamellaceae</taxon>
        <taxon>Absidia</taxon>
    </lineage>
</organism>
<evidence type="ECO:0000313" key="3">
    <source>
        <dbReference type="Proteomes" id="UP000078561"/>
    </source>
</evidence>
<dbReference type="Proteomes" id="UP000078561">
    <property type="component" value="Unassembled WGS sequence"/>
</dbReference>
<dbReference type="EMBL" id="LT553525">
    <property type="protein sequence ID" value="SAM01259.1"/>
    <property type="molecule type" value="Genomic_DNA"/>
</dbReference>
<gene>
    <name evidence="2" type="primary">ABSGL_07000.1 scaffold 8715</name>
</gene>
<feature type="region of interest" description="Disordered" evidence="1">
    <location>
        <begin position="69"/>
        <end position="104"/>
    </location>
</feature>
<evidence type="ECO:0000313" key="2">
    <source>
        <dbReference type="EMBL" id="SAM01259.1"/>
    </source>
</evidence>
<proteinExistence type="predicted"/>
<keyword evidence="3" id="KW-1185">Reference proteome</keyword>
<sequence>MYMSLDSLQLFGFYNVHGIVMVMDLRNVFRMMVQVGFIDGIGLKYYGTGYVWGLSNLKWTKTAKLCKSISDSSGRHRRRPYCRGHRRSRSSVNRKRNDAKGKKLVKSAVKIAPYVSPSSFPYPKPGLNSDFCSALAPAH</sequence>
<feature type="compositionally biased region" description="Basic residues" evidence="1">
    <location>
        <begin position="75"/>
        <end position="94"/>
    </location>
</feature>